<organism evidence="2 3">
    <name type="scientific">Pelomonas nitida</name>
    <dbReference type="NCBI Taxonomy" id="3299027"/>
    <lineage>
        <taxon>Bacteria</taxon>
        <taxon>Pseudomonadati</taxon>
        <taxon>Pseudomonadota</taxon>
        <taxon>Betaproteobacteria</taxon>
        <taxon>Burkholderiales</taxon>
        <taxon>Sphaerotilaceae</taxon>
        <taxon>Roseateles</taxon>
    </lineage>
</organism>
<dbReference type="Proteomes" id="UP001606305">
    <property type="component" value="Unassembled WGS sequence"/>
</dbReference>
<name>A0ABW7GAY5_9BURK</name>
<dbReference type="EMBL" id="JBIGIA010000018">
    <property type="protein sequence ID" value="MFG6459072.1"/>
    <property type="molecule type" value="Genomic_DNA"/>
</dbReference>
<keyword evidence="1" id="KW-0812">Transmembrane</keyword>
<evidence type="ECO:0000313" key="2">
    <source>
        <dbReference type="EMBL" id="MFG6459072.1"/>
    </source>
</evidence>
<keyword evidence="3" id="KW-1185">Reference proteome</keyword>
<dbReference type="RefSeq" id="WP_394490690.1">
    <property type="nucleotide sequence ID" value="NZ_JBIGIA010000018.1"/>
</dbReference>
<reference evidence="2 3" key="1">
    <citation type="submission" date="2024-09" db="EMBL/GenBank/DDBJ databases">
        <title>Novel species of the genus Pelomonas and Roseateles isolated from streams.</title>
        <authorList>
            <person name="Lu H."/>
        </authorList>
    </citation>
    <scope>NUCLEOTIDE SEQUENCE [LARGE SCALE GENOMIC DNA]</scope>
    <source>
        <strain evidence="2 3">BYS96W</strain>
    </source>
</reference>
<evidence type="ECO:0000256" key="1">
    <source>
        <dbReference type="SAM" id="Phobius"/>
    </source>
</evidence>
<gene>
    <name evidence="2" type="ORF">ACG00X_19745</name>
</gene>
<accession>A0ABW7GAY5</accession>
<comment type="caution">
    <text evidence="2">The sequence shown here is derived from an EMBL/GenBank/DDBJ whole genome shotgun (WGS) entry which is preliminary data.</text>
</comment>
<sequence>MSAALRHLPLALTLLRAGLAPVVVALEVARYAYDLRKFGREASYHMWSSKRWGIALFAGFFALLALGQPGWPVAAAIWVGVVADLEGLAISVVLRWTHDAPSLVHGWRVRSF</sequence>
<proteinExistence type="predicted"/>
<protein>
    <submittedName>
        <fullName evidence="2">Uncharacterized protein</fullName>
    </submittedName>
</protein>
<evidence type="ECO:0000313" key="3">
    <source>
        <dbReference type="Proteomes" id="UP001606305"/>
    </source>
</evidence>
<keyword evidence="1" id="KW-1133">Transmembrane helix</keyword>
<feature type="transmembrane region" description="Helical" evidence="1">
    <location>
        <begin position="49"/>
        <end position="66"/>
    </location>
</feature>
<keyword evidence="1" id="KW-0472">Membrane</keyword>